<protein>
    <submittedName>
        <fullName evidence="2">Uncharacterized protein</fullName>
    </submittedName>
</protein>
<proteinExistence type="predicted"/>
<reference evidence="2" key="1">
    <citation type="submission" date="2022-03" db="EMBL/GenBank/DDBJ databases">
        <authorList>
            <person name="Tunstrom K."/>
        </authorList>
    </citation>
    <scope>NUCLEOTIDE SEQUENCE</scope>
</reference>
<feature type="chain" id="PRO_5043975876" evidence="1">
    <location>
        <begin position="18"/>
        <end position="384"/>
    </location>
</feature>
<sequence length="384" mass="44771">MKFTGIVFTVLYLQASASFLDNFRTAIYNVEHGFEKLLTDVVTDVKDTIHCTISAVEQVLVLNRLLDETSTYNYGCRDMRKETVPINITPSPKRDQRSLYGDFNRIQYPNRILDHRQSPRHISIELGKSIANVNKTINEILNRPEGNSNLKIVSKTMRNETNRLAEISEILKRELENISSNIRFEIKKLHFDRHKLNVESPWEQFKTLYDVQKGSKNRSEVNEIRKVLDEVVDKLHLNSDNTTVLDNYNLKEIRKKLQNYNYSDKHVEDDSDAHLRTRDLSLYKSETVIHPKTFQDLAKKIINRKNVNDDQTTTRKSLFDTELDSFNYLTPFSNTNVNDKKVITNTKKIIAESQHTDKILNNFFNEHHSGGTNVFSDHDLFNFS</sequence>
<dbReference type="AlphaFoldDB" id="A0AAU9V2B8"/>
<dbReference type="Proteomes" id="UP001153954">
    <property type="component" value="Unassembled WGS sequence"/>
</dbReference>
<comment type="caution">
    <text evidence="2">The sequence shown here is derived from an EMBL/GenBank/DDBJ whole genome shotgun (WGS) entry which is preliminary data.</text>
</comment>
<keyword evidence="3" id="KW-1185">Reference proteome</keyword>
<organism evidence="2 3">
    <name type="scientific">Euphydryas editha</name>
    <name type="common">Edith's checkerspot</name>
    <dbReference type="NCBI Taxonomy" id="104508"/>
    <lineage>
        <taxon>Eukaryota</taxon>
        <taxon>Metazoa</taxon>
        <taxon>Ecdysozoa</taxon>
        <taxon>Arthropoda</taxon>
        <taxon>Hexapoda</taxon>
        <taxon>Insecta</taxon>
        <taxon>Pterygota</taxon>
        <taxon>Neoptera</taxon>
        <taxon>Endopterygota</taxon>
        <taxon>Lepidoptera</taxon>
        <taxon>Glossata</taxon>
        <taxon>Ditrysia</taxon>
        <taxon>Papilionoidea</taxon>
        <taxon>Nymphalidae</taxon>
        <taxon>Nymphalinae</taxon>
        <taxon>Euphydryas</taxon>
    </lineage>
</organism>
<dbReference type="EMBL" id="CAKOGL010000028">
    <property type="protein sequence ID" value="CAH2105447.1"/>
    <property type="molecule type" value="Genomic_DNA"/>
</dbReference>
<accession>A0AAU9V2B8</accession>
<keyword evidence="1" id="KW-0732">Signal</keyword>
<gene>
    <name evidence="2" type="ORF">EEDITHA_LOCUS19701</name>
</gene>
<evidence type="ECO:0000256" key="1">
    <source>
        <dbReference type="SAM" id="SignalP"/>
    </source>
</evidence>
<feature type="signal peptide" evidence="1">
    <location>
        <begin position="1"/>
        <end position="17"/>
    </location>
</feature>
<evidence type="ECO:0000313" key="3">
    <source>
        <dbReference type="Proteomes" id="UP001153954"/>
    </source>
</evidence>
<evidence type="ECO:0000313" key="2">
    <source>
        <dbReference type="EMBL" id="CAH2105447.1"/>
    </source>
</evidence>
<name>A0AAU9V2B8_EUPED</name>